<name>A0A5B9P1W7_9BACT</name>
<evidence type="ECO:0000256" key="4">
    <source>
        <dbReference type="ARBA" id="ARBA00022679"/>
    </source>
</evidence>
<dbReference type="STRING" id="980251.GCA_001642875_04676"/>
<keyword evidence="12" id="KW-1185">Reference proteome</keyword>
<dbReference type="EC" id="2.7.1.12" evidence="3 10"/>
<dbReference type="AlphaFoldDB" id="A0A5B9P1W7"/>
<dbReference type="EMBL" id="CP042912">
    <property type="protein sequence ID" value="QEG20308.1"/>
    <property type="molecule type" value="Genomic_DNA"/>
</dbReference>
<accession>A0A5B9P1W7</accession>
<dbReference type="NCBIfam" id="TIGR01313">
    <property type="entry name" value="therm_gnt_kin"/>
    <property type="match status" value="1"/>
</dbReference>
<keyword evidence="8" id="KW-0311">Gluconate utilization</keyword>
<dbReference type="Pfam" id="PF13671">
    <property type="entry name" value="AAA_33"/>
    <property type="match status" value="1"/>
</dbReference>
<comment type="similarity">
    <text evidence="2 10">Belongs to the gluconokinase GntK/GntV family.</text>
</comment>
<dbReference type="PROSITE" id="PS51257">
    <property type="entry name" value="PROKAR_LIPOPROTEIN"/>
    <property type="match status" value="1"/>
</dbReference>
<evidence type="ECO:0000256" key="2">
    <source>
        <dbReference type="ARBA" id="ARBA00008420"/>
    </source>
</evidence>
<organism evidence="11 12">
    <name type="scientific">Mariniblastus fucicola</name>
    <dbReference type="NCBI Taxonomy" id="980251"/>
    <lineage>
        <taxon>Bacteria</taxon>
        <taxon>Pseudomonadati</taxon>
        <taxon>Planctomycetota</taxon>
        <taxon>Planctomycetia</taxon>
        <taxon>Pirellulales</taxon>
        <taxon>Pirellulaceae</taxon>
        <taxon>Mariniblastus</taxon>
    </lineage>
</organism>
<protein>
    <recommendedName>
        <fullName evidence="3 10">Gluconokinase</fullName>
        <ecNumber evidence="3 10">2.7.1.12</ecNumber>
    </recommendedName>
</protein>
<evidence type="ECO:0000313" key="12">
    <source>
        <dbReference type="Proteomes" id="UP000322214"/>
    </source>
</evidence>
<evidence type="ECO:0000256" key="8">
    <source>
        <dbReference type="ARBA" id="ARBA00023064"/>
    </source>
</evidence>
<dbReference type="Proteomes" id="UP000322214">
    <property type="component" value="Chromosome"/>
</dbReference>
<keyword evidence="5 10" id="KW-0547">Nucleotide-binding</keyword>
<dbReference type="OrthoDB" id="9800332at2"/>
<dbReference type="FunFam" id="3.40.50.300:FF:000522">
    <property type="entry name" value="Gluconokinase"/>
    <property type="match status" value="1"/>
</dbReference>
<evidence type="ECO:0000256" key="3">
    <source>
        <dbReference type="ARBA" id="ARBA00012054"/>
    </source>
</evidence>
<evidence type="ECO:0000313" key="11">
    <source>
        <dbReference type="EMBL" id="QEG20308.1"/>
    </source>
</evidence>
<dbReference type="SUPFAM" id="SSF52540">
    <property type="entry name" value="P-loop containing nucleoside triphosphate hydrolases"/>
    <property type="match status" value="1"/>
</dbReference>
<evidence type="ECO:0000256" key="7">
    <source>
        <dbReference type="ARBA" id="ARBA00022840"/>
    </source>
</evidence>
<proteinExistence type="inferred from homology"/>
<dbReference type="PANTHER" id="PTHR43442">
    <property type="entry name" value="GLUCONOKINASE-RELATED"/>
    <property type="match status" value="1"/>
</dbReference>
<reference evidence="11 12" key="1">
    <citation type="submission" date="2019-08" db="EMBL/GenBank/DDBJ databases">
        <title>Deep-cultivation of Planctomycetes and their phenomic and genomic characterization uncovers novel biology.</title>
        <authorList>
            <person name="Wiegand S."/>
            <person name="Jogler M."/>
            <person name="Boedeker C."/>
            <person name="Pinto D."/>
            <person name="Vollmers J."/>
            <person name="Rivas-Marin E."/>
            <person name="Kohn T."/>
            <person name="Peeters S.H."/>
            <person name="Heuer A."/>
            <person name="Rast P."/>
            <person name="Oberbeckmann S."/>
            <person name="Bunk B."/>
            <person name="Jeske O."/>
            <person name="Meyerdierks A."/>
            <person name="Storesund J.E."/>
            <person name="Kallscheuer N."/>
            <person name="Luecker S."/>
            <person name="Lage O.M."/>
            <person name="Pohl T."/>
            <person name="Merkel B.J."/>
            <person name="Hornburger P."/>
            <person name="Mueller R.-W."/>
            <person name="Bruemmer F."/>
            <person name="Labrenz M."/>
            <person name="Spormann A.M."/>
            <person name="Op den Camp H."/>
            <person name="Overmann J."/>
            <person name="Amann R."/>
            <person name="Jetten M.S.M."/>
            <person name="Mascher T."/>
            <person name="Medema M.H."/>
            <person name="Devos D.P."/>
            <person name="Kaster A.-K."/>
            <person name="Ovreas L."/>
            <person name="Rohde M."/>
            <person name="Galperin M.Y."/>
            <person name="Jogler C."/>
        </authorList>
    </citation>
    <scope>NUCLEOTIDE SEQUENCE [LARGE SCALE GENOMIC DNA]</scope>
    <source>
        <strain evidence="11 12">FC18</strain>
    </source>
</reference>
<dbReference type="GO" id="GO:0005737">
    <property type="term" value="C:cytoplasm"/>
    <property type="evidence" value="ECO:0007669"/>
    <property type="project" value="TreeGrafter"/>
</dbReference>
<comment type="pathway">
    <text evidence="1">Carbohydrate acid metabolism.</text>
</comment>
<dbReference type="InterPro" id="IPR027417">
    <property type="entry name" value="P-loop_NTPase"/>
</dbReference>
<sequence>MRSQTPQLIVIMGVCGCGKSSVGEALSLRTGISYHDGDDFHSDANRNKMSQGIPLTDEDRQPWLESIVAFAQQQCEQGRSLVVACSALKKAYRDTLRTLDAPVKFVHLTGSKATIASRLADRKGHYMPETMLQSQLDTIESPTGENGAVEVSIEQTVDQIVSQAMELLDLTTEG</sequence>
<dbReference type="Gene3D" id="3.40.50.300">
    <property type="entry name" value="P-loop containing nucleotide triphosphate hydrolases"/>
    <property type="match status" value="1"/>
</dbReference>
<evidence type="ECO:0000256" key="10">
    <source>
        <dbReference type="RuleBase" id="RU363066"/>
    </source>
</evidence>
<dbReference type="GO" id="GO:0046316">
    <property type="term" value="F:gluconokinase activity"/>
    <property type="evidence" value="ECO:0007669"/>
    <property type="project" value="UniProtKB-EC"/>
</dbReference>
<dbReference type="GO" id="GO:0005524">
    <property type="term" value="F:ATP binding"/>
    <property type="evidence" value="ECO:0007669"/>
    <property type="project" value="UniProtKB-KW"/>
</dbReference>
<dbReference type="PANTHER" id="PTHR43442:SF3">
    <property type="entry name" value="GLUCONOKINASE-RELATED"/>
    <property type="match status" value="1"/>
</dbReference>
<evidence type="ECO:0000256" key="5">
    <source>
        <dbReference type="ARBA" id="ARBA00022741"/>
    </source>
</evidence>
<gene>
    <name evidence="11" type="primary">gntK</name>
    <name evidence="11" type="ORF">MFFC18_01550</name>
</gene>
<evidence type="ECO:0000256" key="1">
    <source>
        <dbReference type="ARBA" id="ARBA00004761"/>
    </source>
</evidence>
<keyword evidence="7 10" id="KW-0067">ATP-binding</keyword>
<keyword evidence="4 10" id="KW-0808">Transferase</keyword>
<dbReference type="InterPro" id="IPR006001">
    <property type="entry name" value="Therm_gnt_kin"/>
</dbReference>
<evidence type="ECO:0000256" key="6">
    <source>
        <dbReference type="ARBA" id="ARBA00022777"/>
    </source>
</evidence>
<comment type="catalytic activity">
    <reaction evidence="9 10">
        <text>D-gluconate + ATP = 6-phospho-D-gluconate + ADP + H(+)</text>
        <dbReference type="Rhea" id="RHEA:19433"/>
        <dbReference type="ChEBI" id="CHEBI:15378"/>
        <dbReference type="ChEBI" id="CHEBI:18391"/>
        <dbReference type="ChEBI" id="CHEBI:30616"/>
        <dbReference type="ChEBI" id="CHEBI:58759"/>
        <dbReference type="ChEBI" id="CHEBI:456216"/>
        <dbReference type="EC" id="2.7.1.12"/>
    </reaction>
</comment>
<dbReference type="KEGG" id="mff:MFFC18_01550"/>
<dbReference type="CDD" id="cd02021">
    <property type="entry name" value="GntK"/>
    <property type="match status" value="1"/>
</dbReference>
<keyword evidence="6 10" id="KW-0418">Kinase</keyword>
<evidence type="ECO:0000256" key="9">
    <source>
        <dbReference type="ARBA" id="ARBA00048090"/>
    </source>
</evidence>
<dbReference type="RefSeq" id="WP_075082662.1">
    <property type="nucleotide sequence ID" value="NZ_CP042912.1"/>
</dbReference>
<dbReference type="GO" id="GO:0019521">
    <property type="term" value="P:D-gluconate metabolic process"/>
    <property type="evidence" value="ECO:0007669"/>
    <property type="project" value="UniProtKB-KW"/>
</dbReference>